<keyword evidence="1 5" id="KW-0812">Transmembrane</keyword>
<proteinExistence type="predicted"/>
<name>A0A517LTF9_9BACT</name>
<feature type="transmembrane region" description="Helical" evidence="5">
    <location>
        <begin position="314"/>
        <end position="336"/>
    </location>
</feature>
<feature type="transmembrane region" description="Helical" evidence="5">
    <location>
        <begin position="153"/>
        <end position="172"/>
    </location>
</feature>
<feature type="transmembrane region" description="Helical" evidence="5">
    <location>
        <begin position="343"/>
        <end position="364"/>
    </location>
</feature>
<feature type="transmembrane region" description="Helical" evidence="5">
    <location>
        <begin position="429"/>
        <end position="448"/>
    </location>
</feature>
<keyword evidence="7" id="KW-1185">Reference proteome</keyword>
<feature type="transmembrane region" description="Helical" evidence="5">
    <location>
        <begin position="370"/>
        <end position="391"/>
    </location>
</feature>
<dbReference type="InterPro" id="IPR052528">
    <property type="entry name" value="Sugar_transport-like"/>
</dbReference>
<protein>
    <submittedName>
        <fullName evidence="6">Major Facilitator Superfamily protein</fullName>
    </submittedName>
</protein>
<dbReference type="PANTHER" id="PTHR23526">
    <property type="entry name" value="INTEGRAL MEMBRANE TRANSPORT PROTEIN-RELATED"/>
    <property type="match status" value="1"/>
</dbReference>
<feature type="transmembrane region" description="Helical" evidence="5">
    <location>
        <begin position="125"/>
        <end position="147"/>
    </location>
</feature>
<sequence length="464" mass="50257">MPPPRCDLPRRCISVLTAQESVISELIESSPASNDDADVPDREPPVEDRVPAAASKNFIVLMLYQVVLRVGWIFKTESVIMPAVLDFLGGSGMLRGLLPPINRVCQSLPALMLAGQMQMAPRKKIWLCVCTVLMAICFALLAVGFYLLDAHPVTLQVFFIAIYAIFFVATGMTQVLFHTLQGKLIPVGDRGRLLLVTNVVGVTAAVGAVWICMPAWVTAEGVEFHWLFATSSIAFFVAAAIAWCVDEPAVISEAPEAVQGIRARYAEAVLPFRDDPNFRRLAIAAALFGSTIMLFPHYQSLGRGGLLGGDFRSLMLWLIVQNLGTAAFSMVVGPLADRRGNRIALRLGLIGVTAAPLLAIGLVWTEIAWAFPIVFVLVGLTPVLLRLFMNYTLEVAPTDKHPSYLAAISVATGLPVLCSPVVGMMIDRVGFSPVFVAISLCGVAAWWISGRLEEPRCSGLHGER</sequence>
<dbReference type="CDD" id="cd06174">
    <property type="entry name" value="MFS"/>
    <property type="match status" value="1"/>
</dbReference>
<dbReference type="Proteomes" id="UP000319557">
    <property type="component" value="Chromosome"/>
</dbReference>
<dbReference type="EMBL" id="CP036261">
    <property type="protein sequence ID" value="QDS85913.1"/>
    <property type="molecule type" value="Genomic_DNA"/>
</dbReference>
<feature type="transmembrane region" description="Helical" evidence="5">
    <location>
        <begin position="403"/>
        <end position="423"/>
    </location>
</feature>
<evidence type="ECO:0000313" key="7">
    <source>
        <dbReference type="Proteomes" id="UP000319557"/>
    </source>
</evidence>
<dbReference type="OrthoDB" id="238795at2"/>
<dbReference type="InterPro" id="IPR036259">
    <property type="entry name" value="MFS_trans_sf"/>
</dbReference>
<dbReference type="InterPro" id="IPR011701">
    <property type="entry name" value="MFS"/>
</dbReference>
<dbReference type="SUPFAM" id="SSF103473">
    <property type="entry name" value="MFS general substrate transporter"/>
    <property type="match status" value="1"/>
</dbReference>
<evidence type="ECO:0000256" key="1">
    <source>
        <dbReference type="ARBA" id="ARBA00022692"/>
    </source>
</evidence>
<evidence type="ECO:0000256" key="5">
    <source>
        <dbReference type="SAM" id="Phobius"/>
    </source>
</evidence>
<reference evidence="6 7" key="1">
    <citation type="submission" date="2019-02" db="EMBL/GenBank/DDBJ databases">
        <title>Deep-cultivation of Planctomycetes and their phenomic and genomic characterization uncovers novel biology.</title>
        <authorList>
            <person name="Wiegand S."/>
            <person name="Jogler M."/>
            <person name="Boedeker C."/>
            <person name="Pinto D."/>
            <person name="Vollmers J."/>
            <person name="Rivas-Marin E."/>
            <person name="Kohn T."/>
            <person name="Peeters S.H."/>
            <person name="Heuer A."/>
            <person name="Rast P."/>
            <person name="Oberbeckmann S."/>
            <person name="Bunk B."/>
            <person name="Jeske O."/>
            <person name="Meyerdierks A."/>
            <person name="Storesund J.E."/>
            <person name="Kallscheuer N."/>
            <person name="Luecker S."/>
            <person name="Lage O.M."/>
            <person name="Pohl T."/>
            <person name="Merkel B.J."/>
            <person name="Hornburger P."/>
            <person name="Mueller R.-W."/>
            <person name="Bruemmer F."/>
            <person name="Labrenz M."/>
            <person name="Spormann A.M."/>
            <person name="Op den Camp H."/>
            <person name="Overmann J."/>
            <person name="Amann R."/>
            <person name="Jetten M.S.M."/>
            <person name="Mascher T."/>
            <person name="Medema M.H."/>
            <person name="Devos D.P."/>
            <person name="Kaster A.-K."/>
            <person name="Ovreas L."/>
            <person name="Rohde M."/>
            <person name="Galperin M.Y."/>
            <person name="Jogler C."/>
        </authorList>
    </citation>
    <scope>NUCLEOTIDE SEQUENCE [LARGE SCALE GENOMIC DNA]</scope>
    <source>
        <strain evidence="6 7">EC9</strain>
    </source>
</reference>
<gene>
    <name evidence="6" type="ORF">EC9_00710</name>
</gene>
<dbReference type="AlphaFoldDB" id="A0A517LTF9"/>
<dbReference type="PANTHER" id="PTHR23526:SF1">
    <property type="entry name" value="MAJOR FACILITATOR SUPERFAMILY MFS_1"/>
    <property type="match status" value="1"/>
</dbReference>
<evidence type="ECO:0000313" key="6">
    <source>
        <dbReference type="EMBL" id="QDS85913.1"/>
    </source>
</evidence>
<evidence type="ECO:0000256" key="2">
    <source>
        <dbReference type="ARBA" id="ARBA00022989"/>
    </source>
</evidence>
<dbReference type="GO" id="GO:0022857">
    <property type="term" value="F:transmembrane transporter activity"/>
    <property type="evidence" value="ECO:0007669"/>
    <property type="project" value="InterPro"/>
</dbReference>
<evidence type="ECO:0000256" key="3">
    <source>
        <dbReference type="ARBA" id="ARBA00023136"/>
    </source>
</evidence>
<keyword evidence="2 5" id="KW-1133">Transmembrane helix</keyword>
<dbReference type="Pfam" id="PF07690">
    <property type="entry name" value="MFS_1"/>
    <property type="match status" value="1"/>
</dbReference>
<feature type="transmembrane region" description="Helical" evidence="5">
    <location>
        <begin position="224"/>
        <end position="245"/>
    </location>
</feature>
<feature type="transmembrane region" description="Helical" evidence="5">
    <location>
        <begin position="193"/>
        <end position="218"/>
    </location>
</feature>
<accession>A0A517LTF9</accession>
<keyword evidence="3 5" id="KW-0472">Membrane</keyword>
<evidence type="ECO:0000256" key="4">
    <source>
        <dbReference type="SAM" id="MobiDB-lite"/>
    </source>
</evidence>
<feature type="region of interest" description="Disordered" evidence="4">
    <location>
        <begin position="27"/>
        <end position="48"/>
    </location>
</feature>
<feature type="compositionally biased region" description="Basic and acidic residues" evidence="4">
    <location>
        <begin position="39"/>
        <end position="48"/>
    </location>
</feature>
<dbReference type="Gene3D" id="1.20.1250.20">
    <property type="entry name" value="MFS general substrate transporter like domains"/>
    <property type="match status" value="1"/>
</dbReference>
<feature type="transmembrane region" description="Helical" evidence="5">
    <location>
        <begin position="281"/>
        <end position="299"/>
    </location>
</feature>
<dbReference type="RefSeq" id="WP_145341382.1">
    <property type="nucleotide sequence ID" value="NZ_CP036261.1"/>
</dbReference>
<dbReference type="KEGG" id="ruv:EC9_00710"/>
<organism evidence="6 7">
    <name type="scientific">Rosistilla ulvae</name>
    <dbReference type="NCBI Taxonomy" id="1930277"/>
    <lineage>
        <taxon>Bacteria</taxon>
        <taxon>Pseudomonadati</taxon>
        <taxon>Planctomycetota</taxon>
        <taxon>Planctomycetia</taxon>
        <taxon>Pirellulales</taxon>
        <taxon>Pirellulaceae</taxon>
        <taxon>Rosistilla</taxon>
    </lineage>
</organism>